<keyword evidence="3" id="KW-1185">Reference proteome</keyword>
<dbReference type="EMBL" id="GL377311">
    <property type="protein sequence ID" value="EFI93171.1"/>
    <property type="molecule type" value="Genomic_DNA"/>
</dbReference>
<dbReference type="OMA" id="ESEAWDQ"/>
<dbReference type="KEGG" id="scm:SCHCO_02515592"/>
<evidence type="ECO:0000313" key="2">
    <source>
        <dbReference type="EMBL" id="EFI93171.1"/>
    </source>
</evidence>
<dbReference type="HOGENOM" id="CLU_061607_2_1_1"/>
<evidence type="ECO:0000313" key="3">
    <source>
        <dbReference type="Proteomes" id="UP000007431"/>
    </source>
</evidence>
<reference evidence="2 3" key="1">
    <citation type="journal article" date="2010" name="Nat. Biotechnol.">
        <title>Genome sequence of the model mushroom Schizophyllum commune.</title>
        <authorList>
            <person name="Ohm R.A."/>
            <person name="de Jong J.F."/>
            <person name="Lugones L.G."/>
            <person name="Aerts A."/>
            <person name="Kothe E."/>
            <person name="Stajich J.E."/>
            <person name="de Vries R.P."/>
            <person name="Record E."/>
            <person name="Levasseur A."/>
            <person name="Baker S.E."/>
            <person name="Bartholomew K.A."/>
            <person name="Coutinho P.M."/>
            <person name="Erdmann S."/>
            <person name="Fowler T.J."/>
            <person name="Gathman A.C."/>
            <person name="Lombard V."/>
            <person name="Henrissat B."/>
            <person name="Knabe N."/>
            <person name="Kuees U."/>
            <person name="Lilly W.W."/>
            <person name="Lindquist E."/>
            <person name="Lucas S."/>
            <person name="Magnuson J.K."/>
            <person name="Piumi F."/>
            <person name="Raudaskoski M."/>
            <person name="Salamov A."/>
            <person name="Schmutz J."/>
            <person name="Schwarze F.W.M.R."/>
            <person name="vanKuyk P.A."/>
            <person name="Horton J.S."/>
            <person name="Grigoriev I.V."/>
            <person name="Woesten H.A.B."/>
        </authorList>
    </citation>
    <scope>NUCLEOTIDE SEQUENCE [LARGE SCALE GENOMIC DNA]</scope>
    <source>
        <strain evidence="3">H4-8 / FGSC 9210</strain>
    </source>
</reference>
<name>D8QFR7_SCHCM</name>
<evidence type="ECO:0000256" key="1">
    <source>
        <dbReference type="SAM" id="MobiDB-lite"/>
    </source>
</evidence>
<organism evidence="3">
    <name type="scientific">Schizophyllum commune (strain H4-8 / FGSC 9210)</name>
    <name type="common">Split gill fungus</name>
    <dbReference type="NCBI Taxonomy" id="578458"/>
    <lineage>
        <taxon>Eukaryota</taxon>
        <taxon>Fungi</taxon>
        <taxon>Dikarya</taxon>
        <taxon>Basidiomycota</taxon>
        <taxon>Agaricomycotina</taxon>
        <taxon>Agaricomycetes</taxon>
        <taxon>Agaricomycetidae</taxon>
        <taxon>Agaricales</taxon>
        <taxon>Schizophyllaceae</taxon>
        <taxon>Schizophyllum</taxon>
    </lineage>
</organism>
<feature type="region of interest" description="Disordered" evidence="1">
    <location>
        <begin position="202"/>
        <end position="250"/>
    </location>
</feature>
<dbReference type="OrthoDB" id="3269232at2759"/>
<proteinExistence type="predicted"/>
<dbReference type="Proteomes" id="UP000007431">
    <property type="component" value="Unassembled WGS sequence"/>
</dbReference>
<accession>D8QFR7</accession>
<dbReference type="GeneID" id="9592137"/>
<dbReference type="RefSeq" id="XP_003028074.1">
    <property type="nucleotide sequence ID" value="XM_003028028.1"/>
</dbReference>
<dbReference type="AlphaFoldDB" id="D8QFR7"/>
<gene>
    <name evidence="2" type="ORF">SCHCODRAFT_60372</name>
</gene>
<dbReference type="eggNOG" id="ENOG502RBP8">
    <property type="taxonomic scope" value="Eukaryota"/>
</dbReference>
<protein>
    <submittedName>
        <fullName evidence="2">Uncharacterized protein</fullName>
    </submittedName>
</protein>
<dbReference type="VEuPathDB" id="FungiDB:SCHCODRAFT_02515592"/>
<sequence length="250" mass="28908">MERLGKTNLERLVKSFTSNDVQFRAPLEIPRKKSRPSETLYIQPENGREAVLLSVLLDLEDKNERCRRLLIKNQAINILNQLYNAQLKEKLAERETKGKKNTPKGHLMGDGMPVVLTGDEFYQHVVEFNEDQKRRLAEKEARKVGREGYKRALEEWEKKRKAQKDAWEVCREEWQAEVKRWEGAKVRWMKRKAEGKVSGRFAQKKPLLGTRPPAILRPKLAESNADMGDSEGEAFDDVSSSDGTLEDEED</sequence>
<dbReference type="InParanoid" id="D8QFR7"/>